<sequence>MSAYSIDTALAELEAQINSCEKDLIRFIEGKKMKVEKPVSVNKINKQLQQNPIAIVGMASLFPQARNLREYWQNIVNKLDCITDVPDTHWSVADYYDPNPRTPEDKTYCKRGGFIPEVDFNPMEFGIPPSILEVTDVSQLLSLVVAKEAMEDAGYGESREFSRETTGVVLGVAMAKQLGMPLSARLEYPIWEKVLKSSGLSAEDTQKIIEKIKSAYVKWDENAFPGMLANVVAGRIANRLNFGGMNCVVDAACASSFGALKMAISELIEHRSDMMLTGGVDTDNTIMAYISFSKTPAVSPSESVKPFDAKSDGMMLGEGIGMIVLKRLEDAERDQDKIYAVIKGIGISSDGRYKSIYAPRKEGQVKALERAYDDAGFSPATVGLMEAHGTGTMAGDPTEFGSLKDFFGEHDPKKQHIALGSVKSQIGHTKAAAGAASLIKTALALHHKILPATINITEPNPKLNIKNSAFYLNTETRPWIKAEGDTPRRAGVSSFGFGGTNYHVILEEHETEQNRPYRLHNSLREVLLFAPNAAQLLSKCEESLGKLQSENGDRHYAELIQECQSIEIPLVAARVGFVAESLQEACKLMQVSIDWLKQKGVAVSWEHPQGIYYRSSGIELGGKVVALFSGQGSQYLEMGRELVMNFPLMRRLHGYMDSLLIKDNLRPLSEIVFPNPVFDEAEKNAQIAALQRTEYAQPAIGILSAGLYSILQQAGFKSDFVAGHSFGELTALWAAGVLNDQDYLFLVKARGQAMAAPKDPDHDAGSMLAVKEDISKIEAVLRHYPQVKIANFNSPVQFVLAGPTAEIAKVRQTLHDQGCAAVLLPVSAAFHTPLIAFAQKSFAIATKSVKFNNPQIPVFSNVTGKPYPQEPQGMQKILETHLSNSVLFKQEIENIYAAGGTCFVEFGPRKILTNLVKDILSDRPHITVALNPSPQKNSDRSLKEAVVQLRVLGLDLKNLDPYQAQPALPPTEKKKALNVRLNGINYRSEKSKNAFAEALQNGHQVSLPAANVPAPSNPEFSETAAPTQSSKESNGYRRATPTPIVTELSANATNSSAPSITTLQKPDMNPATLSHQLAQESKMQTTPEKPVNYQRMLESLEYLLTQFQQNQADNLQVHGTYLNHQMEYTKTFFQLMQQQHSLLANAKSSVETTAQLKLVVKESVERSMMQFHAQQGETLRIHEKYLLEQVEYAKNFFQLIQQEYAQILFGEVTTQPAETTSNRQQFVNFTDTPVTNNGSKVADEPVSWEIQPQPVTPTPATWEIQPEPVIAAPPVPVVETQPEPVVAAPVIETQPEPIVSSVPETVASAPVSTVDITNLSANLLAITSDKTGYPVEMLEVDMDMEADLGIDSIKRVEILGALQEMYPDLPQPNLEELSEKRTIGQVVEYLQSTISNSGSVKVAVSPTPEVVEASIPSLISTPPTETLPQSPVIIEPETIDTSEYADLGQTLLAITSDKTGYPVEMLELEMDMEADLGIDSIKRVEILGAMQEMYPNLPQPNIEELGELRTIGQIVDYLQKLAGGEKKNSQPKLDYQPVQIIDNVSRRPAKLKFLPPPDSLDFTLPEGHIGLITDDGSLTTSKVAQSLIDRGWKVVVLSFPQSLVPQQSPLPAGVERVVLADMSEELLQHKLGAIATNIGTIGAFIHIHPVFATSHTKGISYLEPEKAIVKHVFFMAKHLKKSLNEAVRYQRSCFLSVTRLDGAFGLEHNSNFGAIAGGLFGLVKTLRWEWPKVFSRAIDLSPTLDTQQSAQHIIAELHDPNLYISEVAYGSQGRVTLTASFDK</sequence>
<accession>A0AAJ6PAZ1</accession>
<dbReference type="InterPro" id="IPR004432">
    <property type="entry name" value="Omega_3_polyunsat_FA_synth"/>
</dbReference>
<dbReference type="InterPro" id="IPR036736">
    <property type="entry name" value="ACP-like_sf"/>
</dbReference>
<dbReference type="Pfam" id="PF00109">
    <property type="entry name" value="ketoacyl-synt"/>
    <property type="match status" value="1"/>
</dbReference>
<dbReference type="PANTHER" id="PTHR43074">
    <property type="entry name" value="OMEGA-3 POLYUNSATURATED FATTY ACID SYNTHASE PFAB-RELATED"/>
    <property type="match status" value="1"/>
</dbReference>
<dbReference type="SUPFAM" id="SSF55048">
    <property type="entry name" value="Probable ACP-binding domain of malonyl-CoA ACP transacylase"/>
    <property type="match status" value="1"/>
</dbReference>
<dbReference type="InterPro" id="IPR016039">
    <property type="entry name" value="Thiolase-like"/>
</dbReference>
<dbReference type="Pfam" id="PF16197">
    <property type="entry name" value="KAsynt_C_assoc"/>
    <property type="match status" value="1"/>
</dbReference>
<dbReference type="Gene3D" id="3.40.366.10">
    <property type="entry name" value="Malonyl-Coenzyme A Acyl Carrier Protein, domain 2"/>
    <property type="match status" value="1"/>
</dbReference>
<dbReference type="InterPro" id="IPR016036">
    <property type="entry name" value="Malonyl_transacylase_ACP-bd"/>
</dbReference>
<name>A0AAJ6PAZ1_9CYAN</name>
<dbReference type="Gene3D" id="1.10.1200.10">
    <property type="entry name" value="ACP-like"/>
    <property type="match status" value="2"/>
</dbReference>
<dbReference type="InterPro" id="IPR001227">
    <property type="entry name" value="Ac_transferase_dom_sf"/>
</dbReference>
<dbReference type="InterPro" id="IPR014030">
    <property type="entry name" value="Ketoacyl_synth_N"/>
</dbReference>
<dbReference type="Gene3D" id="3.30.70.250">
    <property type="entry name" value="Malonyl-CoA ACP transacylase, ACP-binding"/>
    <property type="match status" value="1"/>
</dbReference>
<dbReference type="SUPFAM" id="SSF47336">
    <property type="entry name" value="ACP-like"/>
    <property type="match status" value="2"/>
</dbReference>
<dbReference type="RefSeq" id="WP_281484626.1">
    <property type="nucleotide sequence ID" value="NZ_CP124543.1"/>
</dbReference>
<evidence type="ECO:0000256" key="1">
    <source>
        <dbReference type="ARBA" id="ARBA00022450"/>
    </source>
</evidence>
<protein>
    <submittedName>
        <fullName evidence="7">Beta-ketoacyl synthase N-terminal-like domain-containing protein</fullName>
    </submittedName>
</protein>
<dbReference type="NCBIfam" id="TIGR02813">
    <property type="entry name" value="omega_3_PfaA"/>
    <property type="match status" value="1"/>
</dbReference>
<dbReference type="InterPro" id="IPR009081">
    <property type="entry name" value="PP-bd_ACP"/>
</dbReference>
<dbReference type="Pfam" id="PF02801">
    <property type="entry name" value="Ketoacyl-synt_C"/>
    <property type="match status" value="1"/>
</dbReference>
<evidence type="ECO:0000256" key="2">
    <source>
        <dbReference type="ARBA" id="ARBA00022553"/>
    </source>
</evidence>
<dbReference type="Gene3D" id="3.40.50.720">
    <property type="entry name" value="NAD(P)-binding Rossmann-like Domain"/>
    <property type="match status" value="1"/>
</dbReference>
<feature type="domain" description="Ketosynthase family 3 (KS3)" evidence="6">
    <location>
        <begin position="50"/>
        <end position="508"/>
    </location>
</feature>
<feature type="region of interest" description="Disordered" evidence="4">
    <location>
        <begin position="1007"/>
        <end position="1038"/>
    </location>
</feature>
<dbReference type="InterPro" id="IPR052568">
    <property type="entry name" value="PKS-FAS_Synthase"/>
</dbReference>
<dbReference type="PROSITE" id="PS00606">
    <property type="entry name" value="KS3_1"/>
    <property type="match status" value="1"/>
</dbReference>
<feature type="domain" description="Carrier" evidence="5">
    <location>
        <begin position="1314"/>
        <end position="1394"/>
    </location>
</feature>
<dbReference type="Proteomes" id="UP001223520">
    <property type="component" value="Chromosome"/>
</dbReference>
<dbReference type="SMART" id="SM00825">
    <property type="entry name" value="PKS_KS"/>
    <property type="match status" value="1"/>
</dbReference>
<dbReference type="SMART" id="SM00827">
    <property type="entry name" value="PKS_AT"/>
    <property type="match status" value="1"/>
</dbReference>
<dbReference type="GO" id="GO:0006633">
    <property type="term" value="P:fatty acid biosynthetic process"/>
    <property type="evidence" value="ECO:0007669"/>
    <property type="project" value="InterPro"/>
</dbReference>
<evidence type="ECO:0000259" key="5">
    <source>
        <dbReference type="PROSITE" id="PS50075"/>
    </source>
</evidence>
<dbReference type="InterPro" id="IPR032821">
    <property type="entry name" value="PKS_assoc"/>
</dbReference>
<dbReference type="InterPro" id="IPR018201">
    <property type="entry name" value="Ketoacyl_synth_AS"/>
</dbReference>
<dbReference type="SUPFAM" id="SSF52151">
    <property type="entry name" value="FabD/lysophospholipase-like"/>
    <property type="match status" value="1"/>
</dbReference>
<dbReference type="KEGG" id="hbq:QI031_07845"/>
<evidence type="ECO:0000313" key="7">
    <source>
        <dbReference type="EMBL" id="WGV27389.1"/>
    </source>
</evidence>
<dbReference type="InterPro" id="IPR014043">
    <property type="entry name" value="Acyl_transferase_dom"/>
</dbReference>
<evidence type="ECO:0000256" key="4">
    <source>
        <dbReference type="SAM" id="MobiDB-lite"/>
    </source>
</evidence>
<keyword evidence="1" id="KW-0596">Phosphopantetheine</keyword>
<dbReference type="InterPro" id="IPR016035">
    <property type="entry name" value="Acyl_Trfase/lysoPLipase"/>
</dbReference>
<evidence type="ECO:0000313" key="8">
    <source>
        <dbReference type="Proteomes" id="UP001223520"/>
    </source>
</evidence>
<dbReference type="PANTHER" id="PTHR43074:SF1">
    <property type="entry name" value="BETA-KETOACYL SYNTHASE FAMILY PROTEIN-RELATED"/>
    <property type="match status" value="1"/>
</dbReference>
<keyword evidence="8" id="KW-1185">Reference proteome</keyword>
<dbReference type="PROSITE" id="PS50075">
    <property type="entry name" value="CARRIER"/>
    <property type="match status" value="2"/>
</dbReference>
<feature type="compositionally biased region" description="Polar residues" evidence="4">
    <location>
        <begin position="1018"/>
        <end position="1033"/>
    </location>
</feature>
<keyword evidence="3" id="KW-0808">Transferase</keyword>
<dbReference type="Pfam" id="PF00698">
    <property type="entry name" value="Acyl_transf_1"/>
    <property type="match status" value="1"/>
</dbReference>
<feature type="domain" description="Carrier" evidence="5">
    <location>
        <begin position="1442"/>
        <end position="1522"/>
    </location>
</feature>
<evidence type="ECO:0000256" key="3">
    <source>
        <dbReference type="ARBA" id="ARBA00022679"/>
    </source>
</evidence>
<dbReference type="EMBL" id="CP124543">
    <property type="protein sequence ID" value="WGV27389.1"/>
    <property type="molecule type" value="Genomic_DNA"/>
</dbReference>
<gene>
    <name evidence="7" type="ORF">QI031_07845</name>
</gene>
<dbReference type="GO" id="GO:0004315">
    <property type="term" value="F:3-oxoacyl-[acyl-carrier-protein] synthase activity"/>
    <property type="evidence" value="ECO:0007669"/>
    <property type="project" value="InterPro"/>
</dbReference>
<dbReference type="Pfam" id="PF00550">
    <property type="entry name" value="PP-binding"/>
    <property type="match status" value="2"/>
</dbReference>
<dbReference type="SUPFAM" id="SSF53901">
    <property type="entry name" value="Thiolase-like"/>
    <property type="match status" value="1"/>
</dbReference>
<dbReference type="Gene3D" id="3.40.47.10">
    <property type="match status" value="1"/>
</dbReference>
<evidence type="ECO:0000259" key="6">
    <source>
        <dbReference type="PROSITE" id="PS52004"/>
    </source>
</evidence>
<proteinExistence type="predicted"/>
<dbReference type="CDD" id="cd00833">
    <property type="entry name" value="PKS"/>
    <property type="match status" value="1"/>
</dbReference>
<dbReference type="PROSITE" id="PS52004">
    <property type="entry name" value="KS3_2"/>
    <property type="match status" value="1"/>
</dbReference>
<keyword evidence="2" id="KW-0597">Phosphoprotein</keyword>
<dbReference type="InterPro" id="IPR014031">
    <property type="entry name" value="Ketoacyl_synth_C"/>
</dbReference>
<organism evidence="7 8">
    <name type="scientific">Halotia branconii CENA392</name>
    <dbReference type="NCBI Taxonomy" id="1539056"/>
    <lineage>
        <taxon>Bacteria</taxon>
        <taxon>Bacillati</taxon>
        <taxon>Cyanobacteriota</taxon>
        <taxon>Cyanophyceae</taxon>
        <taxon>Nostocales</taxon>
        <taxon>Nodulariaceae</taxon>
        <taxon>Halotia</taxon>
    </lineage>
</organism>
<reference evidence="7 8" key="1">
    <citation type="journal article" date="2023" name="Limnol Oceanogr Lett">
        <title>Environmental adaptations by the intertidal Antarctic cyanobacterium Halotia branconii CENA392 as revealed using long-read genome sequencing.</title>
        <authorList>
            <person name="Dextro R.B."/>
            <person name="Delbaje E."/>
            <person name="Freitas P.N.N."/>
            <person name="Geraldes V."/>
            <person name="Pinto E."/>
            <person name="Long P.F."/>
            <person name="Fiore M.F."/>
        </authorList>
    </citation>
    <scope>NUCLEOTIDE SEQUENCE [LARGE SCALE GENOMIC DNA]</scope>
    <source>
        <strain evidence="7 8">CENA392</strain>
    </source>
</reference>
<dbReference type="InterPro" id="IPR020841">
    <property type="entry name" value="PKS_Beta-ketoAc_synthase_dom"/>
</dbReference>